<dbReference type="PANTHER" id="PTHR11410:SF0">
    <property type="entry name" value="ATP SYNTHASE SUBUNIT A"/>
    <property type="match status" value="1"/>
</dbReference>
<keyword evidence="5 11" id="KW-0812">Transmembrane</keyword>
<evidence type="ECO:0000256" key="4">
    <source>
        <dbReference type="ARBA" id="ARBA00022547"/>
    </source>
</evidence>
<organism evidence="14 15">
    <name type="scientific">Dysgonomonas mossii</name>
    <dbReference type="NCBI Taxonomy" id="163665"/>
    <lineage>
        <taxon>Bacteria</taxon>
        <taxon>Pseudomonadati</taxon>
        <taxon>Bacteroidota</taxon>
        <taxon>Bacteroidia</taxon>
        <taxon>Bacteroidales</taxon>
        <taxon>Dysgonomonadaceae</taxon>
        <taxon>Dysgonomonas</taxon>
    </lineage>
</organism>
<evidence type="ECO:0000313" key="14">
    <source>
        <dbReference type="EMBL" id="TFU90646.1"/>
    </source>
</evidence>
<protein>
    <recommendedName>
        <fullName evidence="11 12">ATP synthase subunit a</fullName>
    </recommendedName>
    <alternativeName>
        <fullName evidence="11">ATP synthase F0 sector subunit a</fullName>
    </alternativeName>
    <alternativeName>
        <fullName evidence="11">F-ATPase subunit 6</fullName>
    </alternativeName>
</protein>
<evidence type="ECO:0000256" key="11">
    <source>
        <dbReference type="HAMAP-Rule" id="MF_01393"/>
    </source>
</evidence>
<evidence type="ECO:0000256" key="8">
    <source>
        <dbReference type="ARBA" id="ARBA00023065"/>
    </source>
</evidence>
<dbReference type="EMBL" id="SPPK01000001">
    <property type="protein sequence ID" value="TFU90646.1"/>
    <property type="molecule type" value="Genomic_DNA"/>
</dbReference>
<keyword evidence="7 11" id="KW-1133">Transmembrane helix</keyword>
<comment type="function">
    <text evidence="11 12">Key component of the proton channel; it plays a direct role in the translocation of protons across the membrane.</text>
</comment>
<comment type="similarity">
    <text evidence="2 11 12">Belongs to the ATPase A chain family.</text>
</comment>
<name>A0A4Y9IQZ7_9BACT</name>
<dbReference type="NCBIfam" id="TIGR01131">
    <property type="entry name" value="ATP_synt_6_or_A"/>
    <property type="match status" value="1"/>
</dbReference>
<evidence type="ECO:0000256" key="1">
    <source>
        <dbReference type="ARBA" id="ARBA00004141"/>
    </source>
</evidence>
<dbReference type="CDD" id="cd00310">
    <property type="entry name" value="ATP-synt_Fo_a_6"/>
    <property type="match status" value="1"/>
</dbReference>
<dbReference type="PANTHER" id="PTHR11410">
    <property type="entry name" value="ATP SYNTHASE SUBUNIT A"/>
    <property type="match status" value="1"/>
</dbReference>
<dbReference type="Gene3D" id="1.20.120.220">
    <property type="entry name" value="ATP synthase, F0 complex, subunit A"/>
    <property type="match status" value="1"/>
</dbReference>
<feature type="transmembrane region" description="Helical" evidence="11">
    <location>
        <begin position="129"/>
        <end position="150"/>
    </location>
</feature>
<evidence type="ECO:0000256" key="6">
    <source>
        <dbReference type="ARBA" id="ARBA00022781"/>
    </source>
</evidence>
<dbReference type="AlphaFoldDB" id="A0A4Y9IQZ7"/>
<dbReference type="InterPro" id="IPR035908">
    <property type="entry name" value="F0_ATP_A_sf"/>
</dbReference>
<dbReference type="InterPro" id="IPR000568">
    <property type="entry name" value="ATP_synth_F0_asu"/>
</dbReference>
<dbReference type="Proteomes" id="UP000298285">
    <property type="component" value="Unassembled WGS sequence"/>
</dbReference>
<evidence type="ECO:0000256" key="13">
    <source>
        <dbReference type="SAM" id="SignalP"/>
    </source>
</evidence>
<gene>
    <name evidence="11 14" type="primary">atpB</name>
    <name evidence="14" type="ORF">E4T88_01310</name>
</gene>
<keyword evidence="3 11" id="KW-0813">Transport</keyword>
<evidence type="ECO:0000256" key="2">
    <source>
        <dbReference type="ARBA" id="ARBA00006810"/>
    </source>
</evidence>
<dbReference type="SUPFAM" id="SSF81336">
    <property type="entry name" value="F1F0 ATP synthase subunit A"/>
    <property type="match status" value="1"/>
</dbReference>
<feature type="transmembrane region" description="Helical" evidence="11">
    <location>
        <begin position="195"/>
        <end position="215"/>
    </location>
</feature>
<evidence type="ECO:0000256" key="7">
    <source>
        <dbReference type="ARBA" id="ARBA00022989"/>
    </source>
</evidence>
<dbReference type="GO" id="GO:0046933">
    <property type="term" value="F:proton-transporting ATP synthase activity, rotational mechanism"/>
    <property type="evidence" value="ECO:0007669"/>
    <property type="project" value="UniProtKB-UniRule"/>
</dbReference>
<comment type="subcellular location">
    <subcellularLocation>
        <location evidence="11 12">Cell membrane</location>
        <topology evidence="11 12">Multi-pass membrane protein</topology>
    </subcellularLocation>
    <subcellularLocation>
        <location evidence="1">Membrane</location>
        <topology evidence="1">Multi-pass membrane protein</topology>
    </subcellularLocation>
</comment>
<feature type="transmembrane region" description="Helical" evidence="11">
    <location>
        <begin position="221"/>
        <end position="242"/>
    </location>
</feature>
<evidence type="ECO:0000313" key="15">
    <source>
        <dbReference type="Proteomes" id="UP000298285"/>
    </source>
</evidence>
<feature type="transmembrane region" description="Helical" evidence="11">
    <location>
        <begin position="286"/>
        <end position="306"/>
    </location>
</feature>
<feature type="signal peptide" evidence="13">
    <location>
        <begin position="1"/>
        <end position="24"/>
    </location>
</feature>
<dbReference type="GO" id="GO:0045259">
    <property type="term" value="C:proton-transporting ATP synthase complex"/>
    <property type="evidence" value="ECO:0007669"/>
    <property type="project" value="UniProtKB-KW"/>
</dbReference>
<evidence type="ECO:0000256" key="12">
    <source>
        <dbReference type="RuleBase" id="RU000483"/>
    </source>
</evidence>
<evidence type="ECO:0000256" key="10">
    <source>
        <dbReference type="ARBA" id="ARBA00023310"/>
    </source>
</evidence>
<reference evidence="14 15" key="1">
    <citation type="submission" date="2019-03" db="EMBL/GenBank/DDBJ databases">
        <title>Diversity of the mouse oral microbiome.</title>
        <authorList>
            <person name="Joseph S."/>
            <person name="Aduse-Opoku J."/>
            <person name="Curtis M."/>
            <person name="Wade W."/>
            <person name="Hashim A."/>
        </authorList>
    </citation>
    <scope>NUCLEOTIDE SEQUENCE [LARGE SCALE GENOMIC DNA]</scope>
    <source>
        <strain evidence="14 15">P11</strain>
    </source>
</reference>
<dbReference type="RefSeq" id="WP_135103695.1">
    <property type="nucleotide sequence ID" value="NZ_JADGKW010000001.1"/>
</dbReference>
<keyword evidence="11" id="KW-1003">Cell membrane</keyword>
<feature type="chain" id="PRO_5021399009" description="ATP synthase subunit a" evidence="13">
    <location>
        <begin position="25"/>
        <end position="366"/>
    </location>
</feature>
<keyword evidence="10 11" id="KW-0066">ATP synthesis</keyword>
<keyword evidence="6 11" id="KW-0375">Hydrogen ion transport</keyword>
<evidence type="ECO:0000256" key="5">
    <source>
        <dbReference type="ARBA" id="ARBA00022692"/>
    </source>
</evidence>
<dbReference type="InterPro" id="IPR045083">
    <property type="entry name" value="ATP_synth_F0_asu_bact/mt"/>
</dbReference>
<dbReference type="PRINTS" id="PR00123">
    <property type="entry name" value="ATPASEA"/>
</dbReference>
<keyword evidence="8 11" id="KW-0406">Ion transport</keyword>
<dbReference type="OrthoDB" id="9809130at2"/>
<dbReference type="HAMAP" id="MF_01393">
    <property type="entry name" value="ATP_synth_a_bact"/>
    <property type="match status" value="1"/>
</dbReference>
<evidence type="ECO:0000256" key="9">
    <source>
        <dbReference type="ARBA" id="ARBA00023136"/>
    </source>
</evidence>
<keyword evidence="13" id="KW-0732">Signal</keyword>
<dbReference type="Pfam" id="PF00119">
    <property type="entry name" value="ATP-synt_A"/>
    <property type="match status" value="1"/>
</dbReference>
<keyword evidence="4 11" id="KW-0138">CF(0)</keyword>
<sequence length="366" mass="41077">MKHYLKYILTSVLLLTVMGFQPLAAENAHEAQPEKELNVKELILDHLADAYEWHLTSFGDTHISIPLPIIVKGETSGWHVFMSSEFHHGHEAYEGFYIAQEGKYRGKIVEKNASGEEIRPWDISLTKNATSLIISSTLLIIIILSVSKWYRRQAKTGEKKAPKGFVGFMEMFIMSVQDDIIKPCVGKNYRKFSPYLLTVFFFILFNNLLGLIPLFPGGANVTGNIAVTLVLAVFTFFTVNLFGSKEYWKEVFWPDVPTWLKVPIPIMPAIELVGVFTKPFALMIRLFANILAGHSIVLGLTCLIFVTANLGAVINSSMTVVSVLLTIFISLVEILVAYIQAYVFTMLSAVFIGLAQIEPHHHAEKH</sequence>
<keyword evidence="9 11" id="KW-0472">Membrane</keyword>
<evidence type="ECO:0000256" key="3">
    <source>
        <dbReference type="ARBA" id="ARBA00022448"/>
    </source>
</evidence>
<comment type="caution">
    <text evidence="14">The sequence shown here is derived from an EMBL/GenBank/DDBJ whole genome shotgun (WGS) entry which is preliminary data.</text>
</comment>
<dbReference type="GO" id="GO:0005886">
    <property type="term" value="C:plasma membrane"/>
    <property type="evidence" value="ECO:0007669"/>
    <property type="project" value="UniProtKB-SubCell"/>
</dbReference>
<accession>A0A4Y9IQZ7</accession>
<proteinExistence type="inferred from homology"/>